<dbReference type="Gene3D" id="3.30.420.40">
    <property type="match status" value="2"/>
</dbReference>
<name>A0A9X4LD84_9STAP</name>
<accession>A0A9X4LD84</accession>
<dbReference type="CDD" id="cd24021">
    <property type="entry name" value="ASKHA_NBD_ParM_Psk41-like"/>
    <property type="match status" value="1"/>
</dbReference>
<dbReference type="EMBL" id="JAMBPX010000015">
    <property type="protein sequence ID" value="MDG0860604.1"/>
    <property type="molecule type" value="Genomic_DNA"/>
</dbReference>
<evidence type="ECO:0000313" key="4">
    <source>
        <dbReference type="Proteomes" id="UP001152302"/>
    </source>
</evidence>
<dbReference type="AlphaFoldDB" id="A0A9X4LD84"/>
<dbReference type="NCBIfam" id="NF010498">
    <property type="entry name" value="PRK13917.1"/>
    <property type="match status" value="1"/>
</dbReference>
<evidence type="ECO:0000259" key="1">
    <source>
        <dbReference type="Pfam" id="PF17989"/>
    </source>
</evidence>
<gene>
    <name evidence="3" type="ORF">M4L21_14985</name>
</gene>
<feature type="domain" description="Actin homologue MreB-like C-terminal" evidence="2">
    <location>
        <begin position="188"/>
        <end position="303"/>
    </location>
</feature>
<reference evidence="3" key="1">
    <citation type="submission" date="2022-05" db="EMBL/GenBank/DDBJ databases">
        <title>Comparative genomics of Staphylococcus equorum isolates.</title>
        <authorList>
            <person name="Luelf R.H."/>
        </authorList>
    </citation>
    <scope>NUCLEOTIDE SEQUENCE</scope>
    <source>
        <strain evidence="3">TMW 2.2343</strain>
    </source>
</reference>
<feature type="domain" description="Actin-like protein N-terminal" evidence="1">
    <location>
        <begin position="8"/>
        <end position="165"/>
    </location>
</feature>
<dbReference type="Proteomes" id="UP001152302">
    <property type="component" value="Unassembled WGS sequence"/>
</dbReference>
<dbReference type="Pfam" id="PF17989">
    <property type="entry name" value="ALP_N"/>
    <property type="match status" value="1"/>
</dbReference>
<dbReference type="InterPro" id="IPR043129">
    <property type="entry name" value="ATPase_NBD"/>
</dbReference>
<comment type="caution">
    <text evidence="3">The sequence shown here is derived from an EMBL/GenBank/DDBJ whole genome shotgun (WGS) entry which is preliminary data.</text>
</comment>
<dbReference type="RefSeq" id="WP_057511404.1">
    <property type="nucleotide sequence ID" value="NZ_JAMBPV010000016.1"/>
</dbReference>
<evidence type="ECO:0000313" key="3">
    <source>
        <dbReference type="EMBL" id="MDG0860604.1"/>
    </source>
</evidence>
<proteinExistence type="predicted"/>
<dbReference type="InterPro" id="IPR049067">
    <property type="entry name" value="MreB-like_C"/>
</dbReference>
<organism evidence="3 4">
    <name type="scientific">Staphylococcus equorum</name>
    <dbReference type="NCBI Taxonomy" id="246432"/>
    <lineage>
        <taxon>Bacteria</taxon>
        <taxon>Bacillati</taxon>
        <taxon>Bacillota</taxon>
        <taxon>Bacilli</taxon>
        <taxon>Bacillales</taxon>
        <taxon>Staphylococcaceae</taxon>
        <taxon>Staphylococcus</taxon>
    </lineage>
</organism>
<protein>
    <submittedName>
        <fullName evidence="3">ParM protein</fullName>
    </submittedName>
</protein>
<dbReference type="Pfam" id="PF21522">
    <property type="entry name" value="MreB-like_C"/>
    <property type="match status" value="1"/>
</dbReference>
<dbReference type="SUPFAM" id="SSF53067">
    <property type="entry name" value="Actin-like ATPase domain"/>
    <property type="match status" value="2"/>
</dbReference>
<dbReference type="InterPro" id="IPR040607">
    <property type="entry name" value="ALP_N"/>
</dbReference>
<evidence type="ECO:0000259" key="2">
    <source>
        <dbReference type="Pfam" id="PF21522"/>
    </source>
</evidence>
<sequence length="353" mass="39909">MSTVYAMALDFGNGFVKGRINNENFIVPSRVGLKSSTTRQLEGFINSDLDVSEFIINNNTDEILLFGKDLDKTTNTGKDTASTNKRYIYKSFEDLVNCSIGLLAREVPEKEIDVVISTGMPSNEIGSKNQAQFEEILRRNRSIEIDGITKIVNVQDIKIIAQPMGTLLDLHMENGKVFKSFTEGKYSVLDFGSGTTIIDTYQNLKRVEEESFVINKGMIDFYKRIATHVSKEAGGDAITPRMIEKGMEYKQCKVNSRLTIDFTDYFYKEQDELIQEVMSNFETVIGNINSIDRIIVTGGGANVHFNSLSHYYPDVFESVEDSQLSNVRGYEKLGELLKAQVEQNFTEFEQTRN</sequence>